<proteinExistence type="predicted"/>
<name>A0ABQ8Z2J6_9EUKA</name>
<comment type="caution">
    <text evidence="1">The sequence shown here is derived from an EMBL/GenBank/DDBJ whole genome shotgun (WGS) entry which is preliminary data.</text>
</comment>
<gene>
    <name evidence="1" type="ORF">M0813_15342</name>
</gene>
<protein>
    <submittedName>
        <fullName evidence="1">Uncharacterized protein</fullName>
    </submittedName>
</protein>
<evidence type="ECO:0000313" key="1">
    <source>
        <dbReference type="EMBL" id="KAJ6251118.1"/>
    </source>
</evidence>
<organism evidence="1 2">
    <name type="scientific">Anaeramoeba flamelloides</name>
    <dbReference type="NCBI Taxonomy" id="1746091"/>
    <lineage>
        <taxon>Eukaryota</taxon>
        <taxon>Metamonada</taxon>
        <taxon>Anaeramoebidae</taxon>
        <taxon>Anaeramoeba</taxon>
    </lineage>
</organism>
<keyword evidence="2" id="KW-1185">Reference proteome</keyword>
<dbReference type="Proteomes" id="UP001150062">
    <property type="component" value="Unassembled WGS sequence"/>
</dbReference>
<evidence type="ECO:0000313" key="2">
    <source>
        <dbReference type="Proteomes" id="UP001150062"/>
    </source>
</evidence>
<reference evidence="1" key="1">
    <citation type="submission" date="2022-08" db="EMBL/GenBank/DDBJ databases">
        <title>Novel sulfate-reducing endosymbionts in the free-living metamonad Anaeramoeba.</title>
        <authorList>
            <person name="Jerlstrom-Hultqvist J."/>
            <person name="Cepicka I."/>
            <person name="Gallot-Lavallee L."/>
            <person name="Salas-Leiva D."/>
            <person name="Curtis B.A."/>
            <person name="Zahonova K."/>
            <person name="Pipaliya S."/>
            <person name="Dacks J."/>
            <person name="Roger A.J."/>
        </authorList>
    </citation>
    <scope>NUCLEOTIDE SEQUENCE</scope>
    <source>
        <strain evidence="1">Schooner1</strain>
    </source>
</reference>
<accession>A0ABQ8Z2J6</accession>
<dbReference type="EMBL" id="JAOAOG010000071">
    <property type="protein sequence ID" value="KAJ6251118.1"/>
    <property type="molecule type" value="Genomic_DNA"/>
</dbReference>
<sequence length="140" mass="15521">MEEERNKQKQTEKEQLCNEMMEAVSIGLAVFQKTGARTFCPADGLPALSLCIYCANNSRRHSSSIAAESWQQCPVCGTDDSGMDNLQSRKHDLPNGIKCTTSQHFPLIRADTISVAAVNNTEEEEDGWSHTHTHNRITGI</sequence>